<dbReference type="AlphaFoldDB" id="A0A087TPT1"/>
<reference evidence="3 4" key="1">
    <citation type="submission" date="2013-11" db="EMBL/GenBank/DDBJ databases">
        <title>Genome sequencing of Stegodyphus mimosarum.</title>
        <authorList>
            <person name="Bechsgaard J."/>
        </authorList>
    </citation>
    <scope>NUCLEOTIDE SEQUENCE [LARGE SCALE GENOMIC DNA]</scope>
</reference>
<dbReference type="Proteomes" id="UP000054359">
    <property type="component" value="Unassembled WGS sequence"/>
</dbReference>
<evidence type="ECO:0000313" key="3">
    <source>
        <dbReference type="EMBL" id="KFM67120.1"/>
    </source>
</evidence>
<sequence>MYVLACSKHFQTMYILQYRGYIGFQVIQKIPAPGINTATVFTSSNNDLFIAVSSSTGYTRILKAIIENKLF</sequence>
<evidence type="ECO:0000313" key="4">
    <source>
        <dbReference type="Proteomes" id="UP000054359"/>
    </source>
</evidence>
<keyword evidence="2" id="KW-0677">Repeat</keyword>
<accession>A0A087TPT1</accession>
<evidence type="ECO:0000256" key="1">
    <source>
        <dbReference type="ARBA" id="ARBA00022729"/>
    </source>
</evidence>
<dbReference type="PROSITE" id="PS50912">
    <property type="entry name" value="EAR"/>
    <property type="match status" value="1"/>
</dbReference>
<gene>
    <name evidence="3" type="ORF">X975_00490</name>
</gene>
<keyword evidence="4" id="KW-1185">Reference proteome</keyword>
<dbReference type="InterPro" id="IPR009039">
    <property type="entry name" value="EAR"/>
</dbReference>
<organism evidence="3 4">
    <name type="scientific">Stegodyphus mimosarum</name>
    <name type="common">African social velvet spider</name>
    <dbReference type="NCBI Taxonomy" id="407821"/>
    <lineage>
        <taxon>Eukaryota</taxon>
        <taxon>Metazoa</taxon>
        <taxon>Ecdysozoa</taxon>
        <taxon>Arthropoda</taxon>
        <taxon>Chelicerata</taxon>
        <taxon>Arachnida</taxon>
        <taxon>Araneae</taxon>
        <taxon>Araneomorphae</taxon>
        <taxon>Entelegynae</taxon>
        <taxon>Eresoidea</taxon>
        <taxon>Eresidae</taxon>
        <taxon>Stegodyphus</taxon>
    </lineage>
</organism>
<keyword evidence="1" id="KW-0732">Signal</keyword>
<dbReference type="EMBL" id="KK116224">
    <property type="protein sequence ID" value="KFM67120.1"/>
    <property type="molecule type" value="Genomic_DNA"/>
</dbReference>
<feature type="non-terminal residue" evidence="3">
    <location>
        <position position="71"/>
    </location>
</feature>
<evidence type="ECO:0000256" key="2">
    <source>
        <dbReference type="ARBA" id="ARBA00022737"/>
    </source>
</evidence>
<name>A0A087TPT1_STEMI</name>
<proteinExistence type="predicted"/>
<dbReference type="OrthoDB" id="6435913at2759"/>
<protein>
    <submittedName>
        <fullName evidence="3">Uncharacterized protein</fullName>
    </submittedName>
</protein>